<organism evidence="1 2">
    <name type="scientific">Protofrankia coriariae</name>
    <dbReference type="NCBI Taxonomy" id="1562887"/>
    <lineage>
        <taxon>Bacteria</taxon>
        <taxon>Bacillati</taxon>
        <taxon>Actinomycetota</taxon>
        <taxon>Actinomycetes</taxon>
        <taxon>Frankiales</taxon>
        <taxon>Frankiaceae</taxon>
        <taxon>Protofrankia</taxon>
    </lineage>
</organism>
<dbReference type="EMBL" id="JWIO01000010">
    <property type="protein sequence ID" value="KLL11859.1"/>
    <property type="molecule type" value="Genomic_DNA"/>
</dbReference>
<evidence type="ECO:0000313" key="2">
    <source>
        <dbReference type="Proteomes" id="UP000035425"/>
    </source>
</evidence>
<dbReference type="RefSeq" id="WP_047222550.1">
    <property type="nucleotide sequence ID" value="NZ_JWIO01000010.1"/>
</dbReference>
<evidence type="ECO:0000313" key="1">
    <source>
        <dbReference type="EMBL" id="KLL11859.1"/>
    </source>
</evidence>
<name>A0ABR5F550_9ACTN</name>
<proteinExistence type="predicted"/>
<protein>
    <submittedName>
        <fullName evidence="1">Uncharacterized protein</fullName>
    </submittedName>
</protein>
<sequence length="398" mass="40554">MTTPILPDFPPVDPAFVEPTVADLTEASGRVAQYGPNAVRVTTFMLVTDALTGALTRGSMSELVRSVRQLAAVDRAVIAYQRGELITGEAGDVPVPAVPPAAAEYAVTTAAGADVDDDDDEQELDSEPEQIVTIDYCEDCGNRVPDCACTGDDQVDASTDGLDYVDLDDVGAIVRLATGVTLHVAPYALGPGEVGYVGATIRLPGDRRTLILMNRAELDAFNAALDTAARVSFDEVPAVPPAVAEYAVMRTADGDVTLTATVQPADADGDVTAVDVARATVAEWTAAGIPARLVGTDGVVVPPAVAEYAVVTAAGGDVTLISVVDVDDPTEPAAAAESADAGAVSAAVLDGVACLFCGADLTVPGVVSVPAGVVDGRQVFACQMHTGSADGDVAEVTR</sequence>
<dbReference type="Proteomes" id="UP000035425">
    <property type="component" value="Unassembled WGS sequence"/>
</dbReference>
<gene>
    <name evidence="1" type="ORF">FrCorBMG51_08530</name>
</gene>
<reference evidence="1 2" key="1">
    <citation type="submission" date="2014-12" db="EMBL/GenBank/DDBJ databases">
        <title>Frankia sp. BMG5.1 draft genome.</title>
        <authorList>
            <person name="Gtari M."/>
            <person name="Ghodhbane-Gtari F."/>
            <person name="Nouioui I."/>
            <person name="Ktari A."/>
            <person name="Hezbri K."/>
            <person name="Mimouni W."/>
            <person name="Sbissi I."/>
            <person name="Ayari A."/>
            <person name="Yamanaka T."/>
            <person name="Normand P."/>
            <person name="Tisa L.S."/>
            <person name="Boudabous A."/>
        </authorList>
    </citation>
    <scope>NUCLEOTIDE SEQUENCE [LARGE SCALE GENOMIC DNA]</scope>
    <source>
        <strain evidence="1 2">BMG5.1</strain>
    </source>
</reference>
<accession>A0ABR5F550</accession>
<keyword evidence="2" id="KW-1185">Reference proteome</keyword>
<comment type="caution">
    <text evidence="1">The sequence shown here is derived from an EMBL/GenBank/DDBJ whole genome shotgun (WGS) entry which is preliminary data.</text>
</comment>